<comment type="caution">
    <text evidence="3">The sequence shown here is derived from an EMBL/GenBank/DDBJ whole genome shotgun (WGS) entry which is preliminary data.</text>
</comment>
<proteinExistence type="predicted"/>
<feature type="transmembrane region" description="Helical" evidence="2">
    <location>
        <begin position="162"/>
        <end position="185"/>
    </location>
</feature>
<reference evidence="3 4" key="1">
    <citation type="submission" date="2020-08" db="EMBL/GenBank/DDBJ databases">
        <title>Genomic Encyclopedia of Type Strains, Phase IV (KMG-IV): sequencing the most valuable type-strain genomes for metagenomic binning, comparative biology and taxonomic classification.</title>
        <authorList>
            <person name="Goeker M."/>
        </authorList>
    </citation>
    <scope>NUCLEOTIDE SEQUENCE [LARGE SCALE GENOMIC DNA]</scope>
    <source>
        <strain evidence="3 4">YIM 65646</strain>
    </source>
</reference>
<protein>
    <submittedName>
        <fullName evidence="3">Uncharacterized protein</fullName>
    </submittedName>
</protein>
<keyword evidence="2" id="KW-0812">Transmembrane</keyword>
<evidence type="ECO:0000256" key="1">
    <source>
        <dbReference type="SAM" id="MobiDB-lite"/>
    </source>
</evidence>
<keyword evidence="2" id="KW-0472">Membrane</keyword>
<sequence>MPSTGRALGPFADVSTERVEGAYEICLGTDDEGRRVEILTLGTTSSKDPSRRRLLADAVNWANSTHTPADAPILTIELEAEQPYVVALHDERLRGIGRVLDWLLRMGPSTGPLQRITAPIPQHLMRPQAPVSGPVVPPPVSPAMAPPAALGVWRARRNSAPFIASVVAILALIVFGGGALAVWIAQEPDTVSNNADAGPGKEPGAAEPTEKETLDDDLPPKLLPETTGSWTPENASEAEVYAPDGWPLAWRVDKRMECDDAEIQATCTFGNTDAAKPEDAGAEVVVTLERCPGRCDEQTRLEMGTETSSRVDYDTWYEKSGPEAPYRLSMVHFFATEDEPDEFYTVMVVGEAVGEGTIEMVERTVNDIYTQTS</sequence>
<dbReference type="Proteomes" id="UP000548476">
    <property type="component" value="Unassembled WGS sequence"/>
</dbReference>
<name>A0A841FWF2_9ACTN</name>
<keyword evidence="2" id="KW-1133">Transmembrane helix</keyword>
<feature type="region of interest" description="Disordered" evidence="1">
    <location>
        <begin position="192"/>
        <end position="237"/>
    </location>
</feature>
<accession>A0A841FWF2</accession>
<dbReference type="AlphaFoldDB" id="A0A841FWF2"/>
<evidence type="ECO:0000256" key="2">
    <source>
        <dbReference type="SAM" id="Phobius"/>
    </source>
</evidence>
<dbReference type="EMBL" id="JACHGT010000019">
    <property type="protein sequence ID" value="MBB6039083.1"/>
    <property type="molecule type" value="Genomic_DNA"/>
</dbReference>
<dbReference type="RefSeq" id="WP_184792126.1">
    <property type="nucleotide sequence ID" value="NZ_BONT01000001.1"/>
</dbReference>
<gene>
    <name evidence="3" type="ORF">HNR73_006972</name>
</gene>
<organism evidence="3 4">
    <name type="scientific">Phytomonospora endophytica</name>
    <dbReference type="NCBI Taxonomy" id="714109"/>
    <lineage>
        <taxon>Bacteria</taxon>
        <taxon>Bacillati</taxon>
        <taxon>Actinomycetota</taxon>
        <taxon>Actinomycetes</taxon>
        <taxon>Micromonosporales</taxon>
        <taxon>Micromonosporaceae</taxon>
        <taxon>Phytomonospora</taxon>
    </lineage>
</organism>
<evidence type="ECO:0000313" key="3">
    <source>
        <dbReference type="EMBL" id="MBB6039083.1"/>
    </source>
</evidence>
<keyword evidence="4" id="KW-1185">Reference proteome</keyword>
<evidence type="ECO:0000313" key="4">
    <source>
        <dbReference type="Proteomes" id="UP000548476"/>
    </source>
</evidence>